<evidence type="ECO:0000313" key="1">
    <source>
        <dbReference type="EMBL" id="OHA93376.1"/>
    </source>
</evidence>
<dbReference type="AlphaFoldDB" id="A0A1G2T7X5"/>
<organism evidence="1 2">
    <name type="scientific">Candidatus Zambryskibacteria bacterium RIFCSPHIGHO2_02_38_10.5</name>
    <dbReference type="NCBI Taxonomy" id="1802742"/>
    <lineage>
        <taxon>Bacteria</taxon>
        <taxon>Candidatus Zambryskiibacteriota</taxon>
    </lineage>
</organism>
<name>A0A1G2T7X5_9BACT</name>
<gene>
    <name evidence="1" type="ORF">A2W58_00775</name>
</gene>
<sequence length="306" mass="35905">MLLDYRLLSEKGERWVNKEKRIQEWMDRDQAKDELFESAEPMDNVTCLTCRSLMKIAHKNLYSSGIDAPDRVLFMYECPRGHLPMRAFFHDGEEWTPKRDKCPKCTAELKVDLKDTKVKFISTFTCPNCDYQKVDETKRAATREEKEDKDFEKDRARFCLTNEEGQKYLDSKFQMEQMGKMVERWKAEEKDKDLYDAADKIKKLTFLQLKNLLSPALEKAQYMNLEFGNPDIGKDVQVGFTVNESNDTRQGLASEADLKKLIKKTLEDTNWRLMSDGVNYKLGILTGRLRGYENQEDLLELVRKQK</sequence>
<proteinExistence type="predicted"/>
<dbReference type="EMBL" id="MHVL01000021">
    <property type="protein sequence ID" value="OHA93376.1"/>
    <property type="molecule type" value="Genomic_DNA"/>
</dbReference>
<comment type="caution">
    <text evidence="1">The sequence shown here is derived from an EMBL/GenBank/DDBJ whole genome shotgun (WGS) entry which is preliminary data.</text>
</comment>
<evidence type="ECO:0000313" key="2">
    <source>
        <dbReference type="Proteomes" id="UP000179264"/>
    </source>
</evidence>
<protein>
    <submittedName>
        <fullName evidence="1">Uncharacterized protein</fullName>
    </submittedName>
</protein>
<accession>A0A1G2T7X5</accession>
<reference evidence="1 2" key="1">
    <citation type="journal article" date="2016" name="Nat. Commun.">
        <title>Thousands of microbial genomes shed light on interconnected biogeochemical processes in an aquifer system.</title>
        <authorList>
            <person name="Anantharaman K."/>
            <person name="Brown C.T."/>
            <person name="Hug L.A."/>
            <person name="Sharon I."/>
            <person name="Castelle C.J."/>
            <person name="Probst A.J."/>
            <person name="Thomas B.C."/>
            <person name="Singh A."/>
            <person name="Wilkins M.J."/>
            <person name="Karaoz U."/>
            <person name="Brodie E.L."/>
            <person name="Williams K.H."/>
            <person name="Hubbard S.S."/>
            <person name="Banfield J.F."/>
        </authorList>
    </citation>
    <scope>NUCLEOTIDE SEQUENCE [LARGE SCALE GENOMIC DNA]</scope>
</reference>
<dbReference type="Proteomes" id="UP000179264">
    <property type="component" value="Unassembled WGS sequence"/>
</dbReference>